<dbReference type="InterPro" id="IPR023296">
    <property type="entry name" value="Glyco_hydro_beta-prop_sf"/>
</dbReference>
<keyword evidence="4 6" id="KW-0326">Glycosidase</keyword>
<feature type="region of interest" description="Disordered" evidence="7">
    <location>
        <begin position="358"/>
        <end position="391"/>
    </location>
</feature>
<comment type="pathway">
    <text evidence="1">Glycan metabolism; L-arabinan degradation.</text>
</comment>
<feature type="compositionally biased region" description="Basic and acidic residues" evidence="7">
    <location>
        <begin position="377"/>
        <end position="391"/>
    </location>
</feature>
<feature type="region of interest" description="Disordered" evidence="7">
    <location>
        <begin position="164"/>
        <end position="184"/>
    </location>
</feature>
<keyword evidence="8" id="KW-0732">Signal</keyword>
<proteinExistence type="inferred from homology"/>
<evidence type="ECO:0000256" key="6">
    <source>
        <dbReference type="RuleBase" id="RU361187"/>
    </source>
</evidence>
<evidence type="ECO:0000256" key="3">
    <source>
        <dbReference type="ARBA" id="ARBA00022801"/>
    </source>
</evidence>
<keyword evidence="3 6" id="KW-0378">Hydrolase</keyword>
<evidence type="ECO:0000313" key="9">
    <source>
        <dbReference type="EMBL" id="NNG36090.1"/>
    </source>
</evidence>
<dbReference type="GO" id="GO:0004553">
    <property type="term" value="F:hydrolase activity, hydrolyzing O-glycosyl compounds"/>
    <property type="evidence" value="ECO:0007669"/>
    <property type="project" value="InterPro"/>
</dbReference>
<evidence type="ECO:0000256" key="5">
    <source>
        <dbReference type="PIRSR" id="PIRSR606710-2"/>
    </source>
</evidence>
<comment type="caution">
    <text evidence="9">The sequence shown here is derived from an EMBL/GenBank/DDBJ whole genome shotgun (WGS) entry which is preliminary data.</text>
</comment>
<feature type="signal peptide" evidence="8">
    <location>
        <begin position="1"/>
        <end position="18"/>
    </location>
</feature>
<evidence type="ECO:0000313" key="10">
    <source>
        <dbReference type="Proteomes" id="UP000562984"/>
    </source>
</evidence>
<dbReference type="InterPro" id="IPR050727">
    <property type="entry name" value="GH43_arabinanases"/>
</dbReference>
<feature type="compositionally biased region" description="Low complexity" evidence="7">
    <location>
        <begin position="15"/>
        <end position="32"/>
    </location>
</feature>
<sequence length="598" mass="63701">MALVIALTAGLVSGPAAGASGASEASDAGAAGRQLPPEYRNPLRLTLPDGLTAASCADPDVTRGEGGEWYLYCTSDRGTDEPGGFEPGLLPIYRSTDLVNWTYVRAAVENRPSYAVADAGLWAPDIVKVGREYRLYYAVSDTTLPGAGAAVGVAVGSSPAGPFTVSDRPVVEPQPNPDNPRFRRSTIDPEVIVSNGQAYMFYGGFGGGISARRLSADGLSTDAASERPIAIGDRYEGSYLVKRGGWWYLMMSSTNCCNGPLTGYTVFAARSKSLLGPYRDRTGASVLDSRVGGTPVVTQNGNSWVGVGHNSMVTDLAGQDWMVYHGIKEADPYYRGAVGYTKRPALIDPVDWVGGWPTVRRGAGSSDRAQPGPVTRPDQRQGYRPQPVRDPRLGRTIAADRFTDPHLDGWTWVRRPDSSTYRAGNGSLRWQTQAGDIQPPSASPLASILTRPAPAGDYAVTATVSVDVPADRSVHNFVQGGLVIYNDDTSYLKLVAVSIGVTRQTEFGKRVAPQPGYPAYGNAVVGVQGASQTHLRIVAKACGPVSCYTAYTSPDGHRWVRGATWRQAATDHTRIGLISMGGTGFTTTFSDVRVNALR</sequence>
<reference evidence="9 10" key="1">
    <citation type="submission" date="2020-05" db="EMBL/GenBank/DDBJ databases">
        <title>Nakamurella sp. DB0629 isolated from air conditioner.</title>
        <authorList>
            <person name="Kim D.H."/>
            <person name="Kim D.-U."/>
        </authorList>
    </citation>
    <scope>NUCLEOTIDE SEQUENCE [LARGE SCALE GENOMIC DNA]</scope>
    <source>
        <strain evidence="9 10">DB0629</strain>
    </source>
</reference>
<dbReference type="Pfam" id="PF04616">
    <property type="entry name" value="Glyco_hydro_43"/>
    <property type="match status" value="1"/>
</dbReference>
<feature type="site" description="Important for catalytic activity, responsible for pKa modulation of the active site Glu and correct orientation of both the proton donor and substrate" evidence="5">
    <location>
        <position position="188"/>
    </location>
</feature>
<dbReference type="Gene3D" id="2.115.10.20">
    <property type="entry name" value="Glycosyl hydrolase domain, family 43"/>
    <property type="match status" value="1"/>
</dbReference>
<evidence type="ECO:0000256" key="2">
    <source>
        <dbReference type="ARBA" id="ARBA00009865"/>
    </source>
</evidence>
<dbReference type="RefSeq" id="WP_171199781.1">
    <property type="nucleotide sequence ID" value="NZ_JABEND010000005.1"/>
</dbReference>
<organism evidence="9 10">
    <name type="scientific">Nakamurella aerolata</name>
    <dbReference type="NCBI Taxonomy" id="1656892"/>
    <lineage>
        <taxon>Bacteria</taxon>
        <taxon>Bacillati</taxon>
        <taxon>Actinomycetota</taxon>
        <taxon>Actinomycetes</taxon>
        <taxon>Nakamurellales</taxon>
        <taxon>Nakamurellaceae</taxon>
        <taxon>Nakamurella</taxon>
    </lineage>
</organism>
<dbReference type="SUPFAM" id="SSF75005">
    <property type="entry name" value="Arabinanase/levansucrase/invertase"/>
    <property type="match status" value="1"/>
</dbReference>
<accession>A0A849AC75</accession>
<evidence type="ECO:0000256" key="7">
    <source>
        <dbReference type="SAM" id="MobiDB-lite"/>
    </source>
</evidence>
<dbReference type="Gene3D" id="2.60.120.200">
    <property type="match status" value="1"/>
</dbReference>
<dbReference type="CDD" id="cd18616">
    <property type="entry name" value="GH43_ABN-like"/>
    <property type="match status" value="1"/>
</dbReference>
<evidence type="ECO:0000256" key="1">
    <source>
        <dbReference type="ARBA" id="ARBA00004834"/>
    </source>
</evidence>
<protein>
    <submittedName>
        <fullName evidence="9">Family 43 glycosylhydrolase</fullName>
    </submittedName>
</protein>
<dbReference type="InterPro" id="IPR013320">
    <property type="entry name" value="ConA-like_dom_sf"/>
</dbReference>
<dbReference type="InterPro" id="IPR006710">
    <property type="entry name" value="Glyco_hydro_43"/>
</dbReference>
<feature type="region of interest" description="Disordered" evidence="7">
    <location>
        <begin position="15"/>
        <end position="34"/>
    </location>
</feature>
<dbReference type="EMBL" id="JABEND010000005">
    <property type="protein sequence ID" value="NNG36090.1"/>
    <property type="molecule type" value="Genomic_DNA"/>
</dbReference>
<dbReference type="SUPFAM" id="SSF49899">
    <property type="entry name" value="Concanavalin A-like lectins/glucanases"/>
    <property type="match status" value="1"/>
</dbReference>
<dbReference type="GO" id="GO:0005975">
    <property type="term" value="P:carbohydrate metabolic process"/>
    <property type="evidence" value="ECO:0007669"/>
    <property type="project" value="InterPro"/>
</dbReference>
<dbReference type="PANTHER" id="PTHR43301:SF3">
    <property type="entry name" value="ARABINAN ENDO-1,5-ALPHA-L-ARABINOSIDASE A-RELATED"/>
    <property type="match status" value="1"/>
</dbReference>
<dbReference type="PANTHER" id="PTHR43301">
    <property type="entry name" value="ARABINAN ENDO-1,5-ALPHA-L-ARABINOSIDASE"/>
    <property type="match status" value="1"/>
</dbReference>
<keyword evidence="10" id="KW-1185">Reference proteome</keyword>
<dbReference type="Proteomes" id="UP000562984">
    <property type="component" value="Unassembled WGS sequence"/>
</dbReference>
<feature type="chain" id="PRO_5039242012" evidence="8">
    <location>
        <begin position="19"/>
        <end position="598"/>
    </location>
</feature>
<evidence type="ECO:0000256" key="8">
    <source>
        <dbReference type="SAM" id="SignalP"/>
    </source>
</evidence>
<dbReference type="AlphaFoldDB" id="A0A849AC75"/>
<gene>
    <name evidence="9" type="ORF">HKD39_10255</name>
</gene>
<name>A0A849AC75_9ACTN</name>
<comment type="similarity">
    <text evidence="2 6">Belongs to the glycosyl hydrolase 43 family.</text>
</comment>
<evidence type="ECO:0000256" key="4">
    <source>
        <dbReference type="ARBA" id="ARBA00023295"/>
    </source>
</evidence>